<gene>
    <name evidence="2" type="ORF">D0Z70_23815</name>
</gene>
<keyword evidence="3" id="KW-1185">Reference proteome</keyword>
<dbReference type="RefSeq" id="WP_119750674.1">
    <property type="nucleotide sequence ID" value="NZ_QVRA01000054.1"/>
</dbReference>
<dbReference type="Pfam" id="PF13649">
    <property type="entry name" value="Methyltransf_25"/>
    <property type="match status" value="1"/>
</dbReference>
<dbReference type="InterPro" id="IPR029063">
    <property type="entry name" value="SAM-dependent_MTases_sf"/>
</dbReference>
<accession>A0A418YID2</accession>
<evidence type="ECO:0000313" key="3">
    <source>
        <dbReference type="Proteomes" id="UP000283469"/>
    </source>
</evidence>
<dbReference type="SUPFAM" id="SSF53335">
    <property type="entry name" value="S-adenosyl-L-methionine-dependent methyltransferases"/>
    <property type="match status" value="1"/>
</dbReference>
<comment type="caution">
    <text evidence="2">The sequence shown here is derived from an EMBL/GenBank/DDBJ whole genome shotgun (WGS) entry which is preliminary data.</text>
</comment>
<evidence type="ECO:0000259" key="1">
    <source>
        <dbReference type="Pfam" id="PF13649"/>
    </source>
</evidence>
<dbReference type="Proteomes" id="UP000283469">
    <property type="component" value="Unassembled WGS sequence"/>
</dbReference>
<dbReference type="EMBL" id="QVRA01000054">
    <property type="protein sequence ID" value="RJG50390.1"/>
    <property type="molecule type" value="Genomic_DNA"/>
</dbReference>
<reference evidence="2 3" key="1">
    <citation type="submission" date="2018-08" db="EMBL/GenBank/DDBJ databases">
        <title>Sphingobium sp. EO9.</title>
        <authorList>
            <person name="Park Y."/>
            <person name="Kim K.H."/>
            <person name="Jeon C.O."/>
        </authorList>
    </citation>
    <scope>NUCLEOTIDE SEQUENCE [LARGE SCALE GENOMIC DNA]</scope>
    <source>
        <strain evidence="2 3">EO9</strain>
    </source>
</reference>
<dbReference type="OrthoDB" id="9805585at2"/>
<dbReference type="AlphaFoldDB" id="A0A418YID2"/>
<dbReference type="GO" id="GO:0008168">
    <property type="term" value="F:methyltransferase activity"/>
    <property type="evidence" value="ECO:0007669"/>
    <property type="project" value="UniProtKB-KW"/>
</dbReference>
<dbReference type="GO" id="GO:0032259">
    <property type="term" value="P:methylation"/>
    <property type="evidence" value="ECO:0007669"/>
    <property type="project" value="UniProtKB-KW"/>
</dbReference>
<dbReference type="InterPro" id="IPR041698">
    <property type="entry name" value="Methyltransf_25"/>
</dbReference>
<dbReference type="Gene3D" id="3.40.50.150">
    <property type="entry name" value="Vaccinia Virus protein VP39"/>
    <property type="match status" value="1"/>
</dbReference>
<protein>
    <submittedName>
        <fullName evidence="2">Methyltransferase domain-containing protein</fullName>
    </submittedName>
</protein>
<feature type="domain" description="Methyltransferase" evidence="1">
    <location>
        <begin position="68"/>
        <end position="167"/>
    </location>
</feature>
<keyword evidence="2" id="KW-0489">Methyltransferase</keyword>
<organism evidence="2 3">
    <name type="scientific">Sphingobium terrigena</name>
    <dbReference type="NCBI Taxonomy" id="2304063"/>
    <lineage>
        <taxon>Bacteria</taxon>
        <taxon>Pseudomonadati</taxon>
        <taxon>Pseudomonadota</taxon>
        <taxon>Alphaproteobacteria</taxon>
        <taxon>Sphingomonadales</taxon>
        <taxon>Sphingomonadaceae</taxon>
        <taxon>Sphingobium</taxon>
    </lineage>
</organism>
<keyword evidence="2" id="KW-0808">Transferase</keyword>
<proteinExistence type="predicted"/>
<sequence>MLETVAIPSTRAAQPDAGNLRGQSASLGLSIRTFFEQPMMVGSAFPASRWLVRHMLARLNWQRMKLFVEFGPGTGVFTRAALDRLPADATLLAFDTSPAFIDHLRDSIQDSRLQAVCAPAANVATLLRDRGLPLADCILSGLPFSTLDPMDAERTMAASRAILEPEGIFCAYQMRRTIEPLLKKHIGGVRSAYEWRNIPPCHLYWADATNPQAN</sequence>
<name>A0A418YID2_9SPHN</name>
<evidence type="ECO:0000313" key="2">
    <source>
        <dbReference type="EMBL" id="RJG50390.1"/>
    </source>
</evidence>